<keyword evidence="3" id="KW-0645">Protease</keyword>
<dbReference type="Gene3D" id="3.40.50.1820">
    <property type="entry name" value="alpha/beta hydrolase"/>
    <property type="match status" value="1"/>
</dbReference>
<dbReference type="Proteomes" id="UP000587477">
    <property type="component" value="Chromosome"/>
</dbReference>
<organism evidence="3 4">
    <name type="scientific">Bacillus velezensis</name>
    <dbReference type="NCBI Taxonomy" id="492670"/>
    <lineage>
        <taxon>Bacteria</taxon>
        <taxon>Bacillati</taxon>
        <taxon>Bacillota</taxon>
        <taxon>Bacilli</taxon>
        <taxon>Bacillales</taxon>
        <taxon>Bacillaceae</taxon>
        <taxon>Bacillus</taxon>
        <taxon>Bacillus amyloliquefaciens group</taxon>
    </lineage>
</organism>
<dbReference type="InterPro" id="IPR029058">
    <property type="entry name" value="AB_hydrolase_fold"/>
</dbReference>
<evidence type="ECO:0000256" key="1">
    <source>
        <dbReference type="ARBA" id="ARBA00022801"/>
    </source>
</evidence>
<proteinExistence type="predicted"/>
<evidence type="ECO:0000313" key="3">
    <source>
        <dbReference type="EMBL" id="QOY27729.1"/>
    </source>
</evidence>
<reference evidence="4" key="1">
    <citation type="submission" date="2020-10" db="EMBL/GenBank/DDBJ databases">
        <title>Complete genome sequence of Bacillus velezensis NST6.</title>
        <authorList>
            <person name="Choi J."/>
        </authorList>
    </citation>
    <scope>NUCLEOTIDE SEQUENCE [LARGE SCALE GENOMIC DNA]</scope>
    <source>
        <strain evidence="4">NST6</strain>
    </source>
</reference>
<dbReference type="GO" id="GO:0008239">
    <property type="term" value="F:dipeptidyl-peptidase activity"/>
    <property type="evidence" value="ECO:0007669"/>
    <property type="project" value="UniProtKB-EC"/>
</dbReference>
<dbReference type="InterPro" id="IPR001375">
    <property type="entry name" value="Peptidase_S9_cat"/>
</dbReference>
<dbReference type="PANTHER" id="PTHR43265">
    <property type="entry name" value="ESTERASE ESTD"/>
    <property type="match status" value="1"/>
</dbReference>
<sequence>MLVEKKRFPSPSPHVRLFEVCYESEGLKVKGLLAEPAAPGTYDGFLYLRGGIKNVGMVRPGRIVQFASQGFVVFAPYYRGNQGGEGNEDFAGEDREDAFSAFRLLREHPNVREGRVHIFGFSRGGIMGLLTAIEMGHQAASLVSWGGVSDMVLTYEERKDMRRMMKRVIGGTPKKVPDEYRWRSPFENADRIQAPVLLIHGENDKNVSIEHARMIEDKLKEAGKPVETWYYSGFTHYFPPQENRRIVRRLAEWMKTR</sequence>
<gene>
    <name evidence="3" type="primary">dap4</name>
    <name evidence="3" type="ORF">BACVE_002767</name>
</gene>
<dbReference type="SUPFAM" id="SSF53474">
    <property type="entry name" value="alpha/beta-Hydrolases"/>
    <property type="match status" value="1"/>
</dbReference>
<dbReference type="PANTHER" id="PTHR43265:SF1">
    <property type="entry name" value="ESTERASE ESTD"/>
    <property type="match status" value="1"/>
</dbReference>
<dbReference type="InterPro" id="IPR053145">
    <property type="entry name" value="AB_hydrolase_Est10"/>
</dbReference>
<dbReference type="EMBL" id="CP063687">
    <property type="protein sequence ID" value="QOY27729.1"/>
    <property type="molecule type" value="Genomic_DNA"/>
</dbReference>
<dbReference type="GO" id="GO:0004252">
    <property type="term" value="F:serine-type endopeptidase activity"/>
    <property type="evidence" value="ECO:0007669"/>
    <property type="project" value="InterPro"/>
</dbReference>
<dbReference type="RefSeq" id="WP_025649755.1">
    <property type="nucleotide sequence ID" value="NZ_BDDG01000002.1"/>
</dbReference>
<feature type="domain" description="Peptidase S9 prolyl oligopeptidase catalytic" evidence="2">
    <location>
        <begin position="63"/>
        <end position="255"/>
    </location>
</feature>
<dbReference type="GO" id="GO:0052689">
    <property type="term" value="F:carboxylic ester hydrolase activity"/>
    <property type="evidence" value="ECO:0007669"/>
    <property type="project" value="TreeGrafter"/>
</dbReference>
<evidence type="ECO:0000313" key="4">
    <source>
        <dbReference type="Proteomes" id="UP000587477"/>
    </source>
</evidence>
<keyword evidence="1 3" id="KW-0378">Hydrolase</keyword>
<dbReference type="AlphaFoldDB" id="A0A411A9K4"/>
<protein>
    <submittedName>
        <fullName evidence="3">Dipeptidyl aminopeptidase 4</fullName>
        <ecNumber evidence="3">3.4.14.5</ecNumber>
    </submittedName>
</protein>
<dbReference type="GO" id="GO:0006508">
    <property type="term" value="P:proteolysis"/>
    <property type="evidence" value="ECO:0007669"/>
    <property type="project" value="InterPro"/>
</dbReference>
<keyword evidence="3" id="KW-0031">Aminopeptidase</keyword>
<dbReference type="PROSITE" id="PS00708">
    <property type="entry name" value="PRO_ENDOPEP_SER"/>
    <property type="match status" value="1"/>
</dbReference>
<dbReference type="GO" id="GO:0004177">
    <property type="term" value="F:aminopeptidase activity"/>
    <property type="evidence" value="ECO:0007669"/>
    <property type="project" value="UniProtKB-KW"/>
</dbReference>
<dbReference type="Pfam" id="PF00326">
    <property type="entry name" value="Peptidase_S9"/>
    <property type="match status" value="1"/>
</dbReference>
<name>A0A411A9K4_BACVE</name>
<dbReference type="EC" id="3.4.14.5" evidence="3"/>
<accession>A0A411A9K4</accession>
<dbReference type="InterPro" id="IPR002471">
    <property type="entry name" value="Pept_S9_AS"/>
</dbReference>
<evidence type="ECO:0000259" key="2">
    <source>
        <dbReference type="Pfam" id="PF00326"/>
    </source>
</evidence>